<dbReference type="Proteomes" id="UP000298327">
    <property type="component" value="Unassembled WGS sequence"/>
</dbReference>
<protein>
    <submittedName>
        <fullName evidence="1">Uncharacterized protein</fullName>
    </submittedName>
</protein>
<comment type="caution">
    <text evidence="1">The sequence shown here is derived from an EMBL/GenBank/DDBJ whole genome shotgun (WGS) entry which is preliminary data.</text>
</comment>
<organism evidence="1 2">
    <name type="scientific">Dentipellis fragilis</name>
    <dbReference type="NCBI Taxonomy" id="205917"/>
    <lineage>
        <taxon>Eukaryota</taxon>
        <taxon>Fungi</taxon>
        <taxon>Dikarya</taxon>
        <taxon>Basidiomycota</taxon>
        <taxon>Agaricomycotina</taxon>
        <taxon>Agaricomycetes</taxon>
        <taxon>Russulales</taxon>
        <taxon>Hericiaceae</taxon>
        <taxon>Dentipellis</taxon>
    </lineage>
</organism>
<name>A0A4Y9Z8U6_9AGAM</name>
<accession>A0A4Y9Z8U6</accession>
<keyword evidence="2" id="KW-1185">Reference proteome</keyword>
<dbReference type="EMBL" id="SEOQ01000073">
    <property type="protein sequence ID" value="TFY70962.1"/>
    <property type="molecule type" value="Genomic_DNA"/>
</dbReference>
<proteinExistence type="predicted"/>
<evidence type="ECO:0000313" key="1">
    <source>
        <dbReference type="EMBL" id="TFY70962.1"/>
    </source>
</evidence>
<sequence length="216" mass="25116">MIVDSCRTSLQKLIFDSKNHVYPLRNDFTRIIAAALCLRSIVMGHNACTLKPIPSLRTLVFRLWDNSHRMDTWEHFLAIQGAYATTAHILNRFWGKTAVPPLLQLLAAHCPRLAHLVLYTARWIELLPEAMQALPESVTHLGLHRRYKPREDEDYEHLYDMCCRLGSTRKALRVVRMLNREGVCELGEWMSVKRDWSLFETHGDKMIMSPEYLTLS</sequence>
<reference evidence="1 2" key="1">
    <citation type="submission" date="2019-02" db="EMBL/GenBank/DDBJ databases">
        <title>Genome sequencing of the rare red list fungi Dentipellis fragilis.</title>
        <authorList>
            <person name="Buettner E."/>
            <person name="Kellner H."/>
        </authorList>
    </citation>
    <scope>NUCLEOTIDE SEQUENCE [LARGE SCALE GENOMIC DNA]</scope>
    <source>
        <strain evidence="1 2">DSM 105465</strain>
    </source>
</reference>
<evidence type="ECO:0000313" key="2">
    <source>
        <dbReference type="Proteomes" id="UP000298327"/>
    </source>
</evidence>
<gene>
    <name evidence="1" type="ORF">EVG20_g2049</name>
</gene>
<dbReference type="AlphaFoldDB" id="A0A4Y9Z8U6"/>